<dbReference type="Gene3D" id="2.40.30.240">
    <property type="match status" value="1"/>
</dbReference>
<sequence length="415" mass="44472">MANRTLTTSIIAKAAVRILENELGIAGKVYRGYEDEFEKKVNGYTVGETISIRRPTDFTVRDGAVASNQDVVEGKLTLTVNKQKGIDFGFTSKELTLEIDELSERVIRPAMIQLANQVDKDVHLLSKEVPNWVGTPGETVKTFADFAKATERLDEYGVPQGDRSSFLSPADFWGLMGTQTNLYMNGPATGAYREGTLGKIAGIETFMAQNVATFTAGTRAGSPLINGSITSATITYDAVKDTMTQAIGIDGLGGATQTVKAGDVFTIAGVYAVNPVTKEPLPFLKQFVVMADATAATNAATLTIAPAMIWTGAQKNVNVQGVTDLDNQAVTFVGAAAGNFRQNLVFHRNAFALVMIPLVSPPGAVDVARESYKGVSARLIPYYDGVNDKSSYRLDILYGLKTVDQRLAVRLSGSA</sequence>
<dbReference type="RefSeq" id="WP_191320947.1">
    <property type="nucleotide sequence ID" value="NZ_BNCG01000031.1"/>
</dbReference>
<evidence type="ECO:0000313" key="1">
    <source>
        <dbReference type="EMBL" id="MFC3640227.1"/>
    </source>
</evidence>
<organism evidence="1 2">
    <name type="scientific">Camelimonas fluminis</name>
    <dbReference type="NCBI Taxonomy" id="1576911"/>
    <lineage>
        <taxon>Bacteria</taxon>
        <taxon>Pseudomonadati</taxon>
        <taxon>Pseudomonadota</taxon>
        <taxon>Alphaproteobacteria</taxon>
        <taxon>Hyphomicrobiales</taxon>
        <taxon>Chelatococcaceae</taxon>
        <taxon>Camelimonas</taxon>
    </lineage>
</organism>
<dbReference type="Proteomes" id="UP001595704">
    <property type="component" value="Unassembled WGS sequence"/>
</dbReference>
<dbReference type="EMBL" id="JBHRYC010000136">
    <property type="protein sequence ID" value="MFC3640227.1"/>
    <property type="molecule type" value="Genomic_DNA"/>
</dbReference>
<dbReference type="InterPro" id="IPR024659">
    <property type="entry name" value="Phage_coat_Gp5"/>
</dbReference>
<keyword evidence="2" id="KW-1185">Reference proteome</keyword>
<dbReference type="Pfam" id="PF11651">
    <property type="entry name" value="P22_CoatProtein"/>
    <property type="match status" value="1"/>
</dbReference>
<name>A0ABV7UNA4_9HYPH</name>
<gene>
    <name evidence="1" type="ORF">ACFONL_23120</name>
</gene>
<evidence type="ECO:0000313" key="2">
    <source>
        <dbReference type="Proteomes" id="UP001595704"/>
    </source>
</evidence>
<reference evidence="2" key="1">
    <citation type="journal article" date="2019" name="Int. J. Syst. Evol. Microbiol.">
        <title>The Global Catalogue of Microorganisms (GCM) 10K type strain sequencing project: providing services to taxonomists for standard genome sequencing and annotation.</title>
        <authorList>
            <consortium name="The Broad Institute Genomics Platform"/>
            <consortium name="The Broad Institute Genome Sequencing Center for Infectious Disease"/>
            <person name="Wu L."/>
            <person name="Ma J."/>
        </authorList>
    </citation>
    <scope>NUCLEOTIDE SEQUENCE [LARGE SCALE GENOMIC DNA]</scope>
    <source>
        <strain evidence="2">KCTC 42282</strain>
    </source>
</reference>
<protein>
    <submittedName>
        <fullName evidence="1">P22 phage major capsid protein family protein</fullName>
    </submittedName>
</protein>
<accession>A0ABV7UNA4</accession>
<proteinExistence type="predicted"/>
<comment type="caution">
    <text evidence="1">The sequence shown here is derived from an EMBL/GenBank/DDBJ whole genome shotgun (WGS) entry which is preliminary data.</text>
</comment>